<evidence type="ECO:0000256" key="4">
    <source>
        <dbReference type="ARBA" id="ARBA00022801"/>
    </source>
</evidence>
<feature type="binding site" evidence="5">
    <location>
        <position position="154"/>
    </location>
    <ligand>
        <name>a divalent metal cation</name>
        <dbReference type="ChEBI" id="CHEBI:60240"/>
        <label>1</label>
    </ligand>
</feature>
<dbReference type="Pfam" id="PF00557">
    <property type="entry name" value="Peptidase_M24"/>
    <property type="match status" value="1"/>
</dbReference>
<evidence type="ECO:0000256" key="3">
    <source>
        <dbReference type="ARBA" id="ARBA00022723"/>
    </source>
</evidence>
<accession>A0A9Q0M3W8</accession>
<feature type="binding site" evidence="5">
    <location>
        <position position="292"/>
    </location>
    <ligand>
        <name>a divalent metal cation</name>
        <dbReference type="ChEBI" id="CHEBI:60240"/>
        <label>2</label>
        <note>catalytic</note>
    </ligand>
</feature>
<dbReference type="SUPFAM" id="SSF55920">
    <property type="entry name" value="Creatinase/aminopeptidase"/>
    <property type="match status" value="1"/>
</dbReference>
<keyword evidence="3 5" id="KW-0479">Metal-binding</keyword>
<evidence type="ECO:0000256" key="5">
    <source>
        <dbReference type="HAMAP-Rule" id="MF_03174"/>
    </source>
</evidence>
<evidence type="ECO:0000256" key="2">
    <source>
        <dbReference type="ARBA" id="ARBA00022670"/>
    </source>
</evidence>
<comment type="similarity">
    <text evidence="5">Belongs to the peptidase M24A family. Methionine aminopeptidase type 1 subfamily.</text>
</comment>
<dbReference type="EMBL" id="JAPWDV010000003">
    <property type="protein sequence ID" value="KAJ6216950.1"/>
    <property type="molecule type" value="Genomic_DNA"/>
</dbReference>
<dbReference type="EC" id="3.4.11.18" evidence="6"/>
<keyword evidence="1 5" id="KW-0031">Aminopeptidase</keyword>
<keyword evidence="9" id="KW-1185">Reference proteome</keyword>
<feature type="binding site" evidence="5">
    <location>
        <position position="228"/>
    </location>
    <ligand>
        <name>a divalent metal cation</name>
        <dbReference type="ChEBI" id="CHEBI:60240"/>
        <label>2</label>
        <note>catalytic</note>
    </ligand>
</feature>
<dbReference type="HAMAP" id="MF_01974">
    <property type="entry name" value="MetAP_1"/>
    <property type="match status" value="1"/>
</dbReference>
<evidence type="ECO:0000313" key="8">
    <source>
        <dbReference type="EMBL" id="KAJ6216950.1"/>
    </source>
</evidence>
<dbReference type="Gene3D" id="3.90.230.10">
    <property type="entry name" value="Creatinase/methionine aminopeptidase superfamily"/>
    <property type="match status" value="1"/>
</dbReference>
<evidence type="ECO:0000259" key="7">
    <source>
        <dbReference type="Pfam" id="PF00557"/>
    </source>
</evidence>
<dbReference type="PROSITE" id="PS00680">
    <property type="entry name" value="MAP_1"/>
    <property type="match status" value="1"/>
</dbReference>
<dbReference type="GO" id="GO:0070006">
    <property type="term" value="F:metalloaminopeptidase activity"/>
    <property type="evidence" value="ECO:0007669"/>
    <property type="project" value="UniProtKB-UniRule"/>
</dbReference>
<dbReference type="InterPro" id="IPR000994">
    <property type="entry name" value="Pept_M24"/>
</dbReference>
<comment type="catalytic activity">
    <reaction evidence="5 6">
        <text>Release of N-terminal amino acids, preferentially methionine, from peptides and arylamides.</text>
        <dbReference type="EC" id="3.4.11.18"/>
    </reaction>
</comment>
<dbReference type="OMA" id="YGYNMER"/>
<gene>
    <name evidence="8" type="ORF">RDWZM_008107</name>
</gene>
<dbReference type="GO" id="GO:0006508">
    <property type="term" value="P:proteolysis"/>
    <property type="evidence" value="ECO:0007669"/>
    <property type="project" value="UniProtKB-KW"/>
</dbReference>
<feature type="binding site" evidence="5">
    <location>
        <position position="292"/>
    </location>
    <ligand>
        <name>a divalent metal cation</name>
        <dbReference type="ChEBI" id="CHEBI:60240"/>
        <label>1</label>
    </ligand>
</feature>
<feature type="binding site" evidence="5">
    <location>
        <position position="165"/>
    </location>
    <ligand>
        <name>a divalent metal cation</name>
        <dbReference type="ChEBI" id="CHEBI:60240"/>
        <label>2</label>
        <note>catalytic</note>
    </ligand>
</feature>
<dbReference type="InterPro" id="IPR036005">
    <property type="entry name" value="Creatinase/aminopeptidase-like"/>
</dbReference>
<dbReference type="NCBIfam" id="TIGR00500">
    <property type="entry name" value="met_pdase_I"/>
    <property type="match status" value="1"/>
</dbReference>
<feature type="binding site" evidence="5">
    <location>
        <position position="260"/>
    </location>
    <ligand>
        <name>a divalent metal cation</name>
        <dbReference type="ChEBI" id="CHEBI:60240"/>
        <label>2</label>
        <note>catalytic</note>
    </ligand>
</feature>
<feature type="binding site" evidence="5">
    <location>
        <position position="165"/>
    </location>
    <ligand>
        <name>a divalent metal cation</name>
        <dbReference type="ChEBI" id="CHEBI:60240"/>
        <label>1</label>
    </ligand>
</feature>
<dbReference type="PANTHER" id="PTHR43330:SF8">
    <property type="entry name" value="METHIONINE AMINOPEPTIDASE 1D, MITOCHONDRIAL"/>
    <property type="match status" value="1"/>
</dbReference>
<dbReference type="InterPro" id="IPR001714">
    <property type="entry name" value="Pept_M24_MAP"/>
</dbReference>
<dbReference type="InterPro" id="IPR002467">
    <property type="entry name" value="Pept_M24A_MAP1"/>
</dbReference>
<reference evidence="8" key="1">
    <citation type="submission" date="2022-12" db="EMBL/GenBank/DDBJ databases">
        <title>Genome assemblies of Blomia tropicalis.</title>
        <authorList>
            <person name="Cui Y."/>
        </authorList>
    </citation>
    <scope>NUCLEOTIDE SEQUENCE</scope>
    <source>
        <tissue evidence="8">Adult mites</tissue>
    </source>
</reference>
<keyword evidence="4 5" id="KW-0378">Hydrolase</keyword>
<evidence type="ECO:0000313" key="9">
    <source>
        <dbReference type="Proteomes" id="UP001142055"/>
    </source>
</evidence>
<comment type="cofactor">
    <cofactor evidence="5">
        <name>Co(2+)</name>
        <dbReference type="ChEBI" id="CHEBI:48828"/>
    </cofactor>
    <cofactor evidence="5">
        <name>Zn(2+)</name>
        <dbReference type="ChEBI" id="CHEBI:29105"/>
    </cofactor>
    <cofactor evidence="5">
        <name>Mn(2+)</name>
        <dbReference type="ChEBI" id="CHEBI:29035"/>
    </cofactor>
    <cofactor evidence="5">
        <name>Fe(2+)</name>
        <dbReference type="ChEBI" id="CHEBI:29033"/>
    </cofactor>
    <text evidence="5">Binds 2 divalent metal cations per subunit. Has a high-affinity and a low affinity metal-binding site. The true nature of the physiological cofactor is under debate. The enzyme is active with cobalt, zinc, manganese or divalent iron ions. Most likely, methionine aminopeptidases function as mononuclear Fe(2+)-metalloproteases under physiological conditions, and the catalytically relevant metal-binding site has been assigned to the histidine-containing high-affinity site.</text>
</comment>
<keyword evidence="2 5" id="KW-0645">Protease</keyword>
<name>A0A9Q0M3W8_BLOTA</name>
<dbReference type="AlphaFoldDB" id="A0A9Q0M3W8"/>
<sequence>MNPLPEQIEELETLKSQAENTFNDAFFSKIQTISQKNTTFPPEIQRPDYAVTGVPKKHVNRSYVKSMDDISKIWNACKIAKTILMTSGKQLKAGMTCEDIDDIVYDLCLKHKCYPSPLNYSNFPKCVTTSVNNIAVHAIPDQRPLVKGDIISIDVSIFFDGVHGDCCHTFAVEECDQPAQHLLNVAELCLYEAINVCKAGTKLSLIGKTIEKIAKDYDMAVVRQFCGHGVGKDLHEDPQILHFSHESNKLMHENMIFTIEPIITESSNANIITHDDRWTVATEDGSRTAQYEHTIWIQKDKAEILTQI</sequence>
<proteinExistence type="inferred from homology"/>
<dbReference type="CDD" id="cd01086">
    <property type="entry name" value="MetAP1"/>
    <property type="match status" value="1"/>
</dbReference>
<dbReference type="GO" id="GO:0004239">
    <property type="term" value="F:initiator methionyl aminopeptidase activity"/>
    <property type="evidence" value="ECO:0007669"/>
    <property type="project" value="UniProtKB-UniRule"/>
</dbReference>
<feature type="binding site" evidence="5">
    <location>
        <position position="235"/>
    </location>
    <ligand>
        <name>substrate</name>
    </ligand>
</feature>
<feature type="domain" description="Peptidase M24" evidence="7">
    <location>
        <begin position="72"/>
        <end position="298"/>
    </location>
</feature>
<dbReference type="PANTHER" id="PTHR43330">
    <property type="entry name" value="METHIONINE AMINOPEPTIDASE"/>
    <property type="match status" value="1"/>
</dbReference>
<evidence type="ECO:0000256" key="1">
    <source>
        <dbReference type="ARBA" id="ARBA00022438"/>
    </source>
</evidence>
<organism evidence="8 9">
    <name type="scientific">Blomia tropicalis</name>
    <name type="common">Mite</name>
    <dbReference type="NCBI Taxonomy" id="40697"/>
    <lineage>
        <taxon>Eukaryota</taxon>
        <taxon>Metazoa</taxon>
        <taxon>Ecdysozoa</taxon>
        <taxon>Arthropoda</taxon>
        <taxon>Chelicerata</taxon>
        <taxon>Arachnida</taxon>
        <taxon>Acari</taxon>
        <taxon>Acariformes</taxon>
        <taxon>Sarcoptiformes</taxon>
        <taxon>Astigmata</taxon>
        <taxon>Glycyphagoidea</taxon>
        <taxon>Echimyopodidae</taxon>
        <taxon>Blomia</taxon>
    </lineage>
</organism>
<dbReference type="GO" id="GO:0046872">
    <property type="term" value="F:metal ion binding"/>
    <property type="evidence" value="ECO:0007669"/>
    <property type="project" value="UniProtKB-UniRule"/>
</dbReference>
<evidence type="ECO:0000256" key="6">
    <source>
        <dbReference type="RuleBase" id="RU003653"/>
    </source>
</evidence>
<dbReference type="Proteomes" id="UP001142055">
    <property type="component" value="Chromosome 3"/>
</dbReference>
<dbReference type="PRINTS" id="PR00599">
    <property type="entry name" value="MAPEPTIDASE"/>
</dbReference>
<feature type="binding site" evidence="5">
    <location>
        <position position="137"/>
    </location>
    <ligand>
        <name>substrate</name>
    </ligand>
</feature>
<comment type="function">
    <text evidence="6">Cotranslationally removes the N-terminal methionine from nascent proteins. The N-terminal methionine is often cleaved when the second residue in the primary sequence is small and uncharged (Met-Ala-, Cys, Gly, Pro, Ser, Thr, or Val).</text>
</comment>
<protein>
    <recommendedName>
        <fullName evidence="6">Methionine aminopeptidase</fullName>
        <ecNumber evidence="6">3.4.11.18</ecNumber>
    </recommendedName>
</protein>
<comment type="caution">
    <text evidence="8">The sequence shown here is derived from an EMBL/GenBank/DDBJ whole genome shotgun (WGS) entry which is preliminary data.</text>
</comment>